<dbReference type="KEGG" id="pman:OU5_1133"/>
<dbReference type="Proteomes" id="UP000026913">
    <property type="component" value="Chromosome"/>
</dbReference>
<dbReference type="InterPro" id="IPR036188">
    <property type="entry name" value="FAD/NAD-bd_sf"/>
</dbReference>
<evidence type="ECO:0000313" key="4">
    <source>
        <dbReference type="Proteomes" id="UP000026913"/>
    </source>
</evidence>
<evidence type="ECO:0000313" key="3">
    <source>
        <dbReference type="EMBL" id="AHZ68212.1"/>
    </source>
</evidence>
<dbReference type="HOGENOM" id="CLU_007884_4_0_6"/>
<dbReference type="AlphaFoldDB" id="A0A024E5Z1"/>
<proteinExistence type="predicted"/>
<dbReference type="PANTHER" id="PTHR13847:SF289">
    <property type="entry name" value="GLYCINE OXIDASE"/>
    <property type="match status" value="1"/>
</dbReference>
<organism evidence="3 4">
    <name type="scientific">Pseudomonas mandelii JR-1</name>
    <dbReference type="NCBI Taxonomy" id="1147786"/>
    <lineage>
        <taxon>Bacteria</taxon>
        <taxon>Pseudomonadati</taxon>
        <taxon>Pseudomonadota</taxon>
        <taxon>Gammaproteobacteria</taxon>
        <taxon>Pseudomonadales</taxon>
        <taxon>Pseudomonadaceae</taxon>
        <taxon>Pseudomonas</taxon>
    </lineage>
</organism>
<dbReference type="PANTHER" id="PTHR13847">
    <property type="entry name" value="SARCOSINE DEHYDROGENASE-RELATED"/>
    <property type="match status" value="1"/>
</dbReference>
<keyword evidence="1" id="KW-0560">Oxidoreductase</keyword>
<evidence type="ECO:0000259" key="2">
    <source>
        <dbReference type="Pfam" id="PF01266"/>
    </source>
</evidence>
<sequence length="357" mass="37284">MGNGQGRRVVVIGAGIVGASLAYHLAGKGANVTLVEAEDIASGVTGSSFAWLNTSHPEPDPIAQLRGSAIKEYRRLETQLPGLEIRWTGALSYSVMAIGALPIPGHQASANLVSRSQILDLEPNLKNPPQSALYAAEEGALDAVAATHALIAGAQAYGAKILTQTRVLGFVTQSATVTGVETTIGIIDADIVVLAAGTGITKLTDMLGVSLPIEASPAIFIRYKSQPNLVHTLISSPEMEVRQSSDGALLAAEDYLDDAMENQPAAIALRTAKTIQNELHGVVSIDPEWACVGLRPMPADGIPIIGYLPKVGGVYVCAMHPGITLAAIVGRLASEEIIDDKASSSLCPCRPDRFLQA</sequence>
<dbReference type="RefSeq" id="WP_010458982.1">
    <property type="nucleotide sequence ID" value="NZ_CP005960.1"/>
</dbReference>
<dbReference type="Gene3D" id="3.50.50.60">
    <property type="entry name" value="FAD/NAD(P)-binding domain"/>
    <property type="match status" value="1"/>
</dbReference>
<dbReference type="InterPro" id="IPR006076">
    <property type="entry name" value="FAD-dep_OxRdtase"/>
</dbReference>
<gene>
    <name evidence="3" type="ORF">OU5_1133</name>
</gene>
<dbReference type="GO" id="GO:0005737">
    <property type="term" value="C:cytoplasm"/>
    <property type="evidence" value="ECO:0007669"/>
    <property type="project" value="TreeGrafter"/>
</dbReference>
<dbReference type="Gene3D" id="3.30.9.10">
    <property type="entry name" value="D-Amino Acid Oxidase, subunit A, domain 2"/>
    <property type="match status" value="1"/>
</dbReference>
<reference evidence="3 4" key="1">
    <citation type="journal article" date="2012" name="J. Bacteriol.">
        <title>Genome sequence of cold-adapted Pseudomonas mandelii strain JR-1.</title>
        <authorList>
            <person name="Jang S.H."/>
            <person name="Kim J."/>
            <person name="Kim J."/>
            <person name="Hong S."/>
            <person name="Lee C."/>
        </authorList>
    </citation>
    <scope>NUCLEOTIDE SEQUENCE [LARGE SCALE GENOMIC DNA]</scope>
    <source>
        <strain evidence="3 4">JR-1</strain>
    </source>
</reference>
<dbReference type="GO" id="GO:0016491">
    <property type="term" value="F:oxidoreductase activity"/>
    <property type="evidence" value="ECO:0007669"/>
    <property type="project" value="UniProtKB-KW"/>
</dbReference>
<dbReference type="SUPFAM" id="SSF51905">
    <property type="entry name" value="FAD/NAD(P)-binding domain"/>
    <property type="match status" value="1"/>
</dbReference>
<evidence type="ECO:0000256" key="1">
    <source>
        <dbReference type="ARBA" id="ARBA00023002"/>
    </source>
</evidence>
<dbReference type="Pfam" id="PF01266">
    <property type="entry name" value="DAO"/>
    <property type="match status" value="1"/>
</dbReference>
<protein>
    <submittedName>
        <fullName evidence="3">Oxidase</fullName>
    </submittedName>
</protein>
<dbReference type="OrthoDB" id="8993739at2"/>
<name>A0A024E5Z1_9PSED</name>
<dbReference type="EMBL" id="CP005960">
    <property type="protein sequence ID" value="AHZ68212.1"/>
    <property type="molecule type" value="Genomic_DNA"/>
</dbReference>
<accession>A0A024E5Z1</accession>
<feature type="domain" description="FAD dependent oxidoreductase" evidence="2">
    <location>
        <begin position="8"/>
        <end position="335"/>
    </location>
</feature>